<evidence type="ECO:0000256" key="4">
    <source>
        <dbReference type="ARBA" id="ARBA00022833"/>
    </source>
</evidence>
<dbReference type="HOGENOM" id="CLU_030571_5_2_7"/>
<evidence type="ECO:0000256" key="1">
    <source>
        <dbReference type="ARBA" id="ARBA00001947"/>
    </source>
</evidence>
<dbReference type="CDD" id="cd06262">
    <property type="entry name" value="metallo-hydrolase-like_MBL-fold"/>
    <property type="match status" value="1"/>
</dbReference>
<sequence length="215" mass="24456">MEILSKAFGEYGTNCYIIKGTSGDLVIDPGENAAPWVFENTDKILAILNTHGHFDHTYDDKILQNSGIKIYIHEKDEFFCTKDPFEKLNDVFSPDFLLSGDEILTFGNFNVKFAHFAGHTPGCSMIFVSNGKINRNAETLDEMFSPVDTKIFSGDVIFRGSVGRSDFPFSNHKDMKISLQNILKIKQNFEIYPGHGAPTNLENERRVIEYFLKYF</sequence>
<reference evidence="7" key="1">
    <citation type="submission" date="2007-07" db="EMBL/GenBank/DDBJ databases">
        <title>Complete genome sequence of Campylobacter hominis ATCC BAA-381, a commensal isolated from the human gastrointestinal tract.</title>
        <authorList>
            <person name="Fouts D.E."/>
            <person name="Mongodin E.F."/>
            <person name="Puiu D."/>
            <person name="Sebastian Y."/>
            <person name="Miller W.G."/>
            <person name="Mandrell R.E."/>
            <person name="Nelson K.E."/>
        </authorList>
    </citation>
    <scope>NUCLEOTIDE SEQUENCE [LARGE SCALE GENOMIC DNA]</scope>
    <source>
        <strain evidence="7">ATCC BAA-381 / LMG 19568 / NCTC 13146 / CH001A</strain>
    </source>
</reference>
<dbReference type="AlphaFoldDB" id="A7I244"/>
<feature type="domain" description="Metallo-beta-lactamase" evidence="5">
    <location>
        <begin position="12"/>
        <end position="195"/>
    </location>
</feature>
<dbReference type="EMBL" id="CP000776">
    <property type="protein sequence ID" value="ABS52141.1"/>
    <property type="molecule type" value="Genomic_DNA"/>
</dbReference>
<organism evidence="6 7">
    <name type="scientific">Campylobacter hominis (strain ATCC BAA-381 / DSM 21671 / CCUG 45161 / LMG 19568 / NCTC 13146 / CH001A)</name>
    <dbReference type="NCBI Taxonomy" id="360107"/>
    <lineage>
        <taxon>Bacteria</taxon>
        <taxon>Pseudomonadati</taxon>
        <taxon>Campylobacterota</taxon>
        <taxon>Epsilonproteobacteria</taxon>
        <taxon>Campylobacterales</taxon>
        <taxon>Campylobacteraceae</taxon>
        <taxon>Campylobacter</taxon>
    </lineage>
</organism>
<dbReference type="PANTHER" id="PTHR46233">
    <property type="entry name" value="HYDROXYACYLGLUTATHIONE HYDROLASE GLOC"/>
    <property type="match status" value="1"/>
</dbReference>
<dbReference type="SUPFAM" id="SSF56281">
    <property type="entry name" value="Metallo-hydrolase/oxidoreductase"/>
    <property type="match status" value="1"/>
</dbReference>
<dbReference type="PANTHER" id="PTHR46233:SF3">
    <property type="entry name" value="HYDROXYACYLGLUTATHIONE HYDROLASE GLOC"/>
    <property type="match status" value="1"/>
</dbReference>
<evidence type="ECO:0000256" key="2">
    <source>
        <dbReference type="ARBA" id="ARBA00022723"/>
    </source>
</evidence>
<proteinExistence type="predicted"/>
<dbReference type="Pfam" id="PF00753">
    <property type="entry name" value="Lactamase_B"/>
    <property type="match status" value="1"/>
</dbReference>
<keyword evidence="4" id="KW-0862">Zinc</keyword>
<dbReference type="Gene3D" id="3.60.15.10">
    <property type="entry name" value="Ribonuclease Z/Hydroxyacylglutathione hydrolase-like"/>
    <property type="match status" value="1"/>
</dbReference>
<accession>A7I244</accession>
<dbReference type="InterPro" id="IPR036866">
    <property type="entry name" value="RibonucZ/Hydroxyglut_hydro"/>
</dbReference>
<evidence type="ECO:0000313" key="7">
    <source>
        <dbReference type="Proteomes" id="UP000002407"/>
    </source>
</evidence>
<dbReference type="RefSeq" id="WP_012108882.1">
    <property type="nucleotide sequence ID" value="NC_009714.1"/>
</dbReference>
<evidence type="ECO:0000313" key="6">
    <source>
        <dbReference type="EMBL" id="ABS52141.1"/>
    </source>
</evidence>
<dbReference type="eggNOG" id="COG0491">
    <property type="taxonomic scope" value="Bacteria"/>
</dbReference>
<evidence type="ECO:0000256" key="3">
    <source>
        <dbReference type="ARBA" id="ARBA00022801"/>
    </source>
</evidence>
<keyword evidence="3" id="KW-0378">Hydrolase</keyword>
<comment type="cofactor">
    <cofactor evidence="1">
        <name>Zn(2+)</name>
        <dbReference type="ChEBI" id="CHEBI:29105"/>
    </cofactor>
</comment>
<dbReference type="Proteomes" id="UP000002407">
    <property type="component" value="Chromosome"/>
</dbReference>
<dbReference type="GO" id="GO:0046872">
    <property type="term" value="F:metal ion binding"/>
    <property type="evidence" value="ECO:0007669"/>
    <property type="project" value="UniProtKB-KW"/>
</dbReference>
<protein>
    <submittedName>
        <fullName evidence="6">Metallo-beta-lactamase family protein</fullName>
    </submittedName>
</protein>
<name>A7I244_CAMHC</name>
<evidence type="ECO:0000259" key="5">
    <source>
        <dbReference type="SMART" id="SM00849"/>
    </source>
</evidence>
<gene>
    <name evidence="6" type="ordered locus">CHAB381_1026</name>
</gene>
<dbReference type="InterPro" id="IPR001279">
    <property type="entry name" value="Metallo-B-lactamas"/>
</dbReference>
<dbReference type="KEGG" id="cha:CHAB381_1026"/>
<keyword evidence="7" id="KW-1185">Reference proteome</keyword>
<keyword evidence="2" id="KW-0479">Metal-binding</keyword>
<dbReference type="InterPro" id="IPR051453">
    <property type="entry name" value="MBL_Glyoxalase_II"/>
</dbReference>
<dbReference type="OrthoDB" id="9802991at2"/>
<dbReference type="GO" id="GO:0016787">
    <property type="term" value="F:hydrolase activity"/>
    <property type="evidence" value="ECO:0007669"/>
    <property type="project" value="UniProtKB-KW"/>
</dbReference>
<dbReference type="SMART" id="SM00849">
    <property type="entry name" value="Lactamase_B"/>
    <property type="match status" value="1"/>
</dbReference>
<dbReference type="STRING" id="360107.CHAB381_1026"/>